<dbReference type="PANTHER" id="PTHR34982">
    <property type="entry name" value="YOP PROTEINS TRANSLOCATION PROTEIN L"/>
    <property type="match status" value="1"/>
</dbReference>
<dbReference type="GO" id="GO:0044781">
    <property type="term" value="P:bacterial-type flagellum organization"/>
    <property type="evidence" value="ECO:0007669"/>
    <property type="project" value="UniProtKB-KW"/>
</dbReference>
<dbReference type="InterPro" id="IPR018035">
    <property type="entry name" value="Flagellar_FliH/T3SS_HrpE"/>
</dbReference>
<dbReference type="GO" id="GO:0005829">
    <property type="term" value="C:cytosol"/>
    <property type="evidence" value="ECO:0007669"/>
    <property type="project" value="TreeGrafter"/>
</dbReference>
<feature type="compositionally biased region" description="Basic and acidic residues" evidence="10">
    <location>
        <begin position="14"/>
        <end position="23"/>
    </location>
</feature>
<evidence type="ECO:0000256" key="4">
    <source>
        <dbReference type="ARBA" id="ARBA00016507"/>
    </source>
</evidence>
<keyword evidence="12" id="KW-0282">Flagellum</keyword>
<accession>A0A5Q0BJ73</accession>
<evidence type="ECO:0000256" key="3">
    <source>
        <dbReference type="ARBA" id="ARBA00006602"/>
    </source>
</evidence>
<comment type="function">
    <text evidence="1">Needed for flagellar regrowth and assembly.</text>
</comment>
<dbReference type="Proteomes" id="UP000325755">
    <property type="component" value="Chromosome"/>
</dbReference>
<feature type="region of interest" description="Disordered" evidence="10">
    <location>
        <begin position="1"/>
        <end position="23"/>
    </location>
</feature>
<name>A0A5Q0BJ73_9GAMM</name>
<dbReference type="EMBL" id="CP044205">
    <property type="protein sequence ID" value="QFY41866.1"/>
    <property type="molecule type" value="Genomic_DNA"/>
</dbReference>
<dbReference type="GO" id="GO:0003774">
    <property type="term" value="F:cytoskeletal motor activity"/>
    <property type="evidence" value="ECO:0007669"/>
    <property type="project" value="InterPro"/>
</dbReference>
<organism evidence="12 13">
    <name type="scientific">Candidatus Methylospira mobilis</name>
    <dbReference type="NCBI Taxonomy" id="1808979"/>
    <lineage>
        <taxon>Bacteria</taxon>
        <taxon>Pseudomonadati</taxon>
        <taxon>Pseudomonadota</taxon>
        <taxon>Gammaproteobacteria</taxon>
        <taxon>Methylococcales</taxon>
        <taxon>Methylococcaceae</taxon>
        <taxon>Candidatus Methylospira</taxon>
    </lineage>
</organism>
<feature type="compositionally biased region" description="Polar residues" evidence="10">
    <location>
        <begin position="1"/>
        <end position="13"/>
    </location>
</feature>
<evidence type="ECO:0000256" key="2">
    <source>
        <dbReference type="ARBA" id="ARBA00004496"/>
    </source>
</evidence>
<dbReference type="PRINTS" id="PR01003">
    <property type="entry name" value="FLGFLIH"/>
</dbReference>
<evidence type="ECO:0000256" key="6">
    <source>
        <dbReference type="ARBA" id="ARBA00022490"/>
    </source>
</evidence>
<dbReference type="Pfam" id="PF02108">
    <property type="entry name" value="FliH"/>
    <property type="match status" value="1"/>
</dbReference>
<evidence type="ECO:0000256" key="9">
    <source>
        <dbReference type="ARBA" id="ARBA00023225"/>
    </source>
</evidence>
<evidence type="ECO:0000256" key="10">
    <source>
        <dbReference type="SAM" id="MobiDB-lite"/>
    </source>
</evidence>
<dbReference type="AlphaFoldDB" id="A0A5Q0BJ73"/>
<keyword evidence="6" id="KW-0963">Cytoplasm</keyword>
<feature type="region of interest" description="Disordered" evidence="10">
    <location>
        <begin position="35"/>
        <end position="73"/>
    </location>
</feature>
<proteinExistence type="inferred from homology"/>
<evidence type="ECO:0000313" key="12">
    <source>
        <dbReference type="EMBL" id="QFY41866.1"/>
    </source>
</evidence>
<keyword evidence="12" id="KW-0969">Cilium</keyword>
<dbReference type="OrthoDB" id="6196089at2"/>
<gene>
    <name evidence="12" type="ORF">F6R98_03830</name>
</gene>
<dbReference type="RefSeq" id="WP_153247849.1">
    <property type="nucleotide sequence ID" value="NZ_CP044205.1"/>
</dbReference>
<dbReference type="InterPro" id="IPR051472">
    <property type="entry name" value="T3SS_Stator/FliH"/>
</dbReference>
<comment type="similarity">
    <text evidence="3">Belongs to the FliH family.</text>
</comment>
<dbReference type="FunCoup" id="A0A5Q0BJ73">
    <property type="interactions" value="36"/>
</dbReference>
<sequence>MSNYVRWSMQSLETPRHEDSKEDIELLRRQKETEIAIAEGRQQGYNEGKQQGYSDGYNSGHEQGMSEGMAEGRRLGEASATQIMAIMESFQAEREHADELIAQDLQTLALDLTRAILKTALPVHPELLLPLINGLVRDTYSKGGAQLHLHPDDLALLKHHMGEELEQASWKLSANPNMERGGCLLETPDTQVDASLSTRWRRLALALGGNTEWLVERERRKTPESISRQIVGGGAE</sequence>
<keyword evidence="9" id="KW-1006">Bacterial flagellum protein export</keyword>
<evidence type="ECO:0000256" key="1">
    <source>
        <dbReference type="ARBA" id="ARBA00003041"/>
    </source>
</evidence>
<evidence type="ECO:0000313" key="13">
    <source>
        <dbReference type="Proteomes" id="UP000325755"/>
    </source>
</evidence>
<reference evidence="12 13" key="1">
    <citation type="submission" date="2019-09" db="EMBL/GenBank/DDBJ databases">
        <title>Ecophysiology of the spiral-shaped methanotroph Methylospira mobilis as revealed by the complete genome sequence.</title>
        <authorList>
            <person name="Oshkin I.Y."/>
            <person name="Dedysh S.N."/>
            <person name="Miroshnikov K."/>
            <person name="Danilova O.V."/>
            <person name="Hakobyan A."/>
            <person name="Liesack W."/>
        </authorList>
    </citation>
    <scope>NUCLEOTIDE SEQUENCE [LARGE SCALE GENOMIC DNA]</scope>
    <source>
        <strain evidence="12 13">Shm1</strain>
    </source>
</reference>
<evidence type="ECO:0000256" key="7">
    <source>
        <dbReference type="ARBA" id="ARBA00022795"/>
    </source>
</evidence>
<dbReference type="InParanoid" id="A0A5Q0BJ73"/>
<dbReference type="InterPro" id="IPR000563">
    <property type="entry name" value="Flag_FliH"/>
</dbReference>
<keyword evidence="5" id="KW-0813">Transport</keyword>
<feature type="compositionally biased region" description="Polar residues" evidence="10">
    <location>
        <begin position="43"/>
        <end position="61"/>
    </location>
</feature>
<dbReference type="GO" id="GO:0015031">
    <property type="term" value="P:protein transport"/>
    <property type="evidence" value="ECO:0007669"/>
    <property type="project" value="UniProtKB-KW"/>
</dbReference>
<keyword evidence="8" id="KW-0653">Protein transport</keyword>
<dbReference type="PANTHER" id="PTHR34982:SF1">
    <property type="entry name" value="FLAGELLAR ASSEMBLY PROTEIN FLIH"/>
    <property type="match status" value="1"/>
</dbReference>
<protein>
    <recommendedName>
        <fullName evidence="4">Flagellar assembly protein FliH</fullName>
    </recommendedName>
</protein>
<evidence type="ECO:0000259" key="11">
    <source>
        <dbReference type="Pfam" id="PF02108"/>
    </source>
</evidence>
<comment type="subcellular location">
    <subcellularLocation>
        <location evidence="2">Cytoplasm</location>
    </subcellularLocation>
</comment>
<dbReference type="KEGG" id="mmob:F6R98_03830"/>
<dbReference type="GO" id="GO:0071973">
    <property type="term" value="P:bacterial-type flagellum-dependent cell motility"/>
    <property type="evidence" value="ECO:0007669"/>
    <property type="project" value="InterPro"/>
</dbReference>
<keyword evidence="12" id="KW-0966">Cell projection</keyword>
<evidence type="ECO:0000256" key="8">
    <source>
        <dbReference type="ARBA" id="ARBA00022927"/>
    </source>
</evidence>
<keyword evidence="13" id="KW-1185">Reference proteome</keyword>
<dbReference type="GO" id="GO:0009288">
    <property type="term" value="C:bacterial-type flagellum"/>
    <property type="evidence" value="ECO:0007669"/>
    <property type="project" value="InterPro"/>
</dbReference>
<evidence type="ECO:0000256" key="5">
    <source>
        <dbReference type="ARBA" id="ARBA00022448"/>
    </source>
</evidence>
<keyword evidence="7" id="KW-1005">Bacterial flagellum biogenesis</keyword>
<feature type="domain" description="Flagellar assembly protein FliH/Type III secretion system HrpE" evidence="11">
    <location>
        <begin position="79"/>
        <end position="203"/>
    </location>
</feature>